<proteinExistence type="predicted"/>
<keyword evidence="2" id="KW-0732">Signal</keyword>
<protein>
    <submittedName>
        <fullName evidence="3">Uncharacterized protein</fullName>
    </submittedName>
</protein>
<keyword evidence="4" id="KW-1185">Reference proteome</keyword>
<reference evidence="4" key="1">
    <citation type="journal article" date="2019" name="Int. J. Syst. Evol. Microbiol.">
        <title>The Global Catalogue of Microorganisms (GCM) 10K type strain sequencing project: providing services to taxonomists for standard genome sequencing and annotation.</title>
        <authorList>
            <consortium name="The Broad Institute Genomics Platform"/>
            <consortium name="The Broad Institute Genome Sequencing Center for Infectious Disease"/>
            <person name="Wu L."/>
            <person name="Ma J."/>
        </authorList>
    </citation>
    <scope>NUCLEOTIDE SEQUENCE [LARGE SCALE GENOMIC DNA]</scope>
    <source>
        <strain evidence="4">ICMP 6774ER</strain>
    </source>
</reference>
<accession>A0ABW4TC47</accession>
<evidence type="ECO:0000256" key="2">
    <source>
        <dbReference type="SAM" id="SignalP"/>
    </source>
</evidence>
<gene>
    <name evidence="3" type="ORF">ACFSKW_46780</name>
</gene>
<feature type="signal peptide" evidence="2">
    <location>
        <begin position="1"/>
        <end position="31"/>
    </location>
</feature>
<dbReference type="RefSeq" id="WP_379581082.1">
    <property type="nucleotide sequence ID" value="NZ_JBHUFV010000079.1"/>
</dbReference>
<dbReference type="EMBL" id="JBHUFV010000079">
    <property type="protein sequence ID" value="MFD1938992.1"/>
    <property type="molecule type" value="Genomic_DNA"/>
</dbReference>
<feature type="compositionally biased region" description="Low complexity" evidence="1">
    <location>
        <begin position="33"/>
        <end position="45"/>
    </location>
</feature>
<name>A0ABW4TC47_9ACTN</name>
<evidence type="ECO:0000313" key="3">
    <source>
        <dbReference type="EMBL" id="MFD1938992.1"/>
    </source>
</evidence>
<feature type="region of interest" description="Disordered" evidence="1">
    <location>
        <begin position="33"/>
        <end position="74"/>
    </location>
</feature>
<evidence type="ECO:0000256" key="1">
    <source>
        <dbReference type="SAM" id="MobiDB-lite"/>
    </source>
</evidence>
<comment type="caution">
    <text evidence="3">The sequence shown here is derived from an EMBL/GenBank/DDBJ whole genome shotgun (WGS) entry which is preliminary data.</text>
</comment>
<organism evidence="3 4">
    <name type="scientific">Nonomuraea mangrovi</name>
    <dbReference type="NCBI Taxonomy" id="2316207"/>
    <lineage>
        <taxon>Bacteria</taxon>
        <taxon>Bacillati</taxon>
        <taxon>Actinomycetota</taxon>
        <taxon>Actinomycetes</taxon>
        <taxon>Streptosporangiales</taxon>
        <taxon>Streptosporangiaceae</taxon>
        <taxon>Nonomuraea</taxon>
    </lineage>
</organism>
<feature type="compositionally biased region" description="Basic and acidic residues" evidence="1">
    <location>
        <begin position="50"/>
        <end position="68"/>
    </location>
</feature>
<dbReference type="Proteomes" id="UP001597368">
    <property type="component" value="Unassembled WGS sequence"/>
</dbReference>
<evidence type="ECO:0000313" key="4">
    <source>
        <dbReference type="Proteomes" id="UP001597368"/>
    </source>
</evidence>
<feature type="chain" id="PRO_5047148184" evidence="2">
    <location>
        <begin position="32"/>
        <end position="74"/>
    </location>
</feature>
<sequence length="74" mass="7419">MTKIRNVLAAGAMGASVLIAPVTMPAQFASAETVTGTPSTTSLTSVNGPCDDKPNPDKCRARLGDNHGDGGGGY</sequence>